<gene>
    <name evidence="2" type="ORF">L336_0261</name>
</gene>
<protein>
    <recommendedName>
        <fullName evidence="1">DUF218 domain-containing protein</fullName>
    </recommendedName>
</protein>
<proteinExistence type="predicted"/>
<evidence type="ECO:0000313" key="2">
    <source>
        <dbReference type="EMBL" id="AGL61970.1"/>
    </source>
</evidence>
<dbReference type="PANTHER" id="PTHR30336:SF4">
    <property type="entry name" value="ENVELOPE BIOGENESIS FACTOR ELYC"/>
    <property type="match status" value="1"/>
</dbReference>
<dbReference type="InterPro" id="IPR003848">
    <property type="entry name" value="DUF218"/>
</dbReference>
<dbReference type="InterPro" id="IPR051599">
    <property type="entry name" value="Cell_Envelope_Assoc"/>
</dbReference>
<dbReference type="STRING" id="1332188.L336_0261"/>
<dbReference type="Pfam" id="PF02698">
    <property type="entry name" value="DUF218"/>
    <property type="match status" value="1"/>
</dbReference>
<dbReference type="GO" id="GO:0000270">
    <property type="term" value="P:peptidoglycan metabolic process"/>
    <property type="evidence" value="ECO:0007669"/>
    <property type="project" value="TreeGrafter"/>
</dbReference>
<evidence type="ECO:0000259" key="1">
    <source>
        <dbReference type="Pfam" id="PF02698"/>
    </source>
</evidence>
<sequence>MKKIIIISSIVGGYFLLVAGISAYLGPNDLKSCGDKPSETKGCERADAIVAVSGGDTLARADEAIALYKSGWAPLIIFSGAAADKSGPSNAEVMQQHAVRAGISENSIVIEDQSETTEQNAVKTKNIFDKYRVTSAIVVTSAYHERRAVMEFSHRAPSITFRAHPVASDNQWGAWWWLTPTGWYLALSELVKILIVASGGVVR</sequence>
<name>R4PUX0_9BACT</name>
<dbReference type="KEGG" id="saal:L336_0261"/>
<dbReference type="InterPro" id="IPR014729">
    <property type="entry name" value="Rossmann-like_a/b/a_fold"/>
</dbReference>
<keyword evidence="3" id="KW-1185">Reference proteome</keyword>
<accession>R4PUX0</accession>
<dbReference type="CDD" id="cd06259">
    <property type="entry name" value="YdcF-like"/>
    <property type="match status" value="1"/>
</dbReference>
<dbReference type="Proteomes" id="UP000013893">
    <property type="component" value="Chromosome"/>
</dbReference>
<dbReference type="HOGENOM" id="CLU_1376004_0_0_0"/>
<dbReference type="OrthoDB" id="9782395at2"/>
<dbReference type="AlphaFoldDB" id="R4PUX0"/>
<organism evidence="2 3">
    <name type="scientific">Candidatus Saccharimonas aalborgensis</name>
    <dbReference type="NCBI Taxonomy" id="1332188"/>
    <lineage>
        <taxon>Bacteria</taxon>
        <taxon>Candidatus Saccharimonadota</taxon>
        <taxon>Candidatus Saccharimonadia</taxon>
        <taxon>Candidatus Saccharimonadales</taxon>
        <taxon>Candidatus Saccharimonadaceae</taxon>
        <taxon>Candidatus Saccharimonas</taxon>
    </lineage>
</organism>
<evidence type="ECO:0000313" key="3">
    <source>
        <dbReference type="Proteomes" id="UP000013893"/>
    </source>
</evidence>
<dbReference type="GO" id="GO:0005886">
    <property type="term" value="C:plasma membrane"/>
    <property type="evidence" value="ECO:0007669"/>
    <property type="project" value="TreeGrafter"/>
</dbReference>
<reference evidence="2 3" key="1">
    <citation type="journal article" date="2013" name="Nat. Biotechnol.">
        <title>Genome sequences of rare, uncultured bacteria obtained by differential coverage binning of multiple metagenomes.</title>
        <authorList>
            <person name="Albertsen M."/>
            <person name="Hugenholtz P."/>
            <person name="Skarshewski A."/>
            <person name="Nielsen K.L."/>
            <person name="Tyson G.W."/>
            <person name="Nielsen P.H."/>
        </authorList>
    </citation>
    <scope>NUCLEOTIDE SEQUENCE [LARGE SCALE GENOMIC DNA]</scope>
    <source>
        <strain evidence="2">TM71</strain>
    </source>
</reference>
<feature type="domain" description="DUF218" evidence="1">
    <location>
        <begin position="47"/>
        <end position="176"/>
    </location>
</feature>
<dbReference type="Gene3D" id="3.40.50.620">
    <property type="entry name" value="HUPs"/>
    <property type="match status" value="1"/>
</dbReference>
<dbReference type="RefSeq" id="WP_015641420.1">
    <property type="nucleotide sequence ID" value="NC_021219.1"/>
</dbReference>
<dbReference type="EMBL" id="CP005957">
    <property type="protein sequence ID" value="AGL61970.1"/>
    <property type="molecule type" value="Genomic_DNA"/>
</dbReference>
<dbReference type="GO" id="GO:0043164">
    <property type="term" value="P:Gram-negative-bacterium-type cell wall biogenesis"/>
    <property type="evidence" value="ECO:0007669"/>
    <property type="project" value="TreeGrafter"/>
</dbReference>
<dbReference type="PANTHER" id="PTHR30336">
    <property type="entry name" value="INNER MEMBRANE PROTEIN, PROBABLE PERMEASE"/>
    <property type="match status" value="1"/>
</dbReference>